<evidence type="ECO:0000259" key="5">
    <source>
        <dbReference type="Pfam" id="PF02518"/>
    </source>
</evidence>
<keyword evidence="1" id="KW-0808">Transferase</keyword>
<evidence type="ECO:0000256" key="2">
    <source>
        <dbReference type="ARBA" id="ARBA00022777"/>
    </source>
</evidence>
<protein>
    <submittedName>
        <fullName evidence="7">PspC domain-containing protein</fullName>
    </submittedName>
</protein>
<dbReference type="Gene3D" id="1.20.5.1930">
    <property type="match status" value="1"/>
</dbReference>
<dbReference type="Pfam" id="PF02518">
    <property type="entry name" value="HATPase_c"/>
    <property type="match status" value="1"/>
</dbReference>
<keyword evidence="4" id="KW-1133">Transmembrane helix</keyword>
<feature type="transmembrane region" description="Helical" evidence="4">
    <location>
        <begin position="41"/>
        <end position="62"/>
    </location>
</feature>
<dbReference type="InterPro" id="IPR007168">
    <property type="entry name" value="Phageshock_PspC_N"/>
</dbReference>
<evidence type="ECO:0000256" key="3">
    <source>
        <dbReference type="ARBA" id="ARBA00023012"/>
    </source>
</evidence>
<dbReference type="InterPro" id="IPR003594">
    <property type="entry name" value="HATPase_dom"/>
</dbReference>
<dbReference type="KEGG" id="huw:FPZ11_16480"/>
<keyword evidence="4" id="KW-0472">Membrane</keyword>
<dbReference type="PANTHER" id="PTHR24421:SF61">
    <property type="entry name" value="OXYGEN SENSOR HISTIDINE KINASE NREB"/>
    <property type="match status" value="1"/>
</dbReference>
<feature type="transmembrane region" description="Helical" evidence="4">
    <location>
        <begin position="83"/>
        <end position="103"/>
    </location>
</feature>
<keyword evidence="2" id="KW-0418">Kinase</keyword>
<organism evidence="7 8">
    <name type="scientific">Humibacter ginsenosidimutans</name>
    <dbReference type="NCBI Taxonomy" id="2599293"/>
    <lineage>
        <taxon>Bacteria</taxon>
        <taxon>Bacillati</taxon>
        <taxon>Actinomycetota</taxon>
        <taxon>Actinomycetes</taxon>
        <taxon>Micrococcales</taxon>
        <taxon>Microbacteriaceae</taxon>
        <taxon>Humibacter</taxon>
    </lineage>
</organism>
<dbReference type="RefSeq" id="WP_146322147.1">
    <property type="nucleotide sequence ID" value="NZ_CP042305.1"/>
</dbReference>
<evidence type="ECO:0000259" key="6">
    <source>
        <dbReference type="Pfam" id="PF04024"/>
    </source>
</evidence>
<dbReference type="AlphaFoldDB" id="A0A5B8M6W6"/>
<dbReference type="InterPro" id="IPR050482">
    <property type="entry name" value="Sensor_HK_TwoCompSys"/>
</dbReference>
<dbReference type="GO" id="GO:0016301">
    <property type="term" value="F:kinase activity"/>
    <property type="evidence" value="ECO:0007669"/>
    <property type="project" value="UniProtKB-KW"/>
</dbReference>
<dbReference type="Gene3D" id="3.30.565.10">
    <property type="entry name" value="Histidine kinase-like ATPase, C-terminal domain"/>
    <property type="match status" value="1"/>
</dbReference>
<reference evidence="7 8" key="1">
    <citation type="submission" date="2019-07" db="EMBL/GenBank/DDBJ databases">
        <title>Full genome sequence of Humibacter sp. WJ7-1.</title>
        <authorList>
            <person name="Im W.-T."/>
        </authorList>
    </citation>
    <scope>NUCLEOTIDE SEQUENCE [LARGE SCALE GENOMIC DNA]</scope>
    <source>
        <strain evidence="7 8">WJ7-1</strain>
    </source>
</reference>
<dbReference type="InterPro" id="IPR036890">
    <property type="entry name" value="HATPase_C_sf"/>
</dbReference>
<evidence type="ECO:0000313" key="8">
    <source>
        <dbReference type="Proteomes" id="UP000320216"/>
    </source>
</evidence>
<name>A0A5B8M6W6_9MICO</name>
<evidence type="ECO:0000256" key="4">
    <source>
        <dbReference type="SAM" id="Phobius"/>
    </source>
</evidence>
<feature type="transmembrane region" description="Helical" evidence="4">
    <location>
        <begin position="148"/>
        <end position="169"/>
    </location>
</feature>
<feature type="transmembrane region" description="Helical" evidence="4">
    <location>
        <begin position="175"/>
        <end position="198"/>
    </location>
</feature>
<proteinExistence type="predicted"/>
<evidence type="ECO:0000256" key="1">
    <source>
        <dbReference type="ARBA" id="ARBA00022679"/>
    </source>
</evidence>
<keyword evidence="8" id="KW-1185">Reference proteome</keyword>
<feature type="domain" description="Histidine kinase/HSP90-like ATPase" evidence="5">
    <location>
        <begin position="309"/>
        <end position="394"/>
    </location>
</feature>
<dbReference type="Proteomes" id="UP000320216">
    <property type="component" value="Chromosome"/>
</dbReference>
<dbReference type="OrthoDB" id="3534856at2"/>
<accession>A0A5B8M6W6</accession>
<gene>
    <name evidence="7" type="ORF">FPZ11_16480</name>
</gene>
<dbReference type="PANTHER" id="PTHR24421">
    <property type="entry name" value="NITRATE/NITRITE SENSOR PROTEIN NARX-RELATED"/>
    <property type="match status" value="1"/>
</dbReference>
<sequence>MPARTAPPQRPALARPRDCVLGGVCSAVARHLGWSVTATRWLAVGLTACGGAGILLYVWLWAMTPLEPAAPGTHGLLHRRVSVPWVLFALAAFCGLVVLSLGMSFRSGEAESGALPSLIITAIVCGAGAVAWDQVVDADAPRAGRSERLLRILSGAVLVSVGLLGPLVWGSGAPGWAWVLFVAMLLAGVAVLAAPWALRLWRELMVERTKRVREEERAEIAAHLHDSVLQTLALIQTRAGASSEVARLARAQERELRDWLYSGERHVDSDLVSDLRDVAAALELDYPVRFDVVAAGDTGERSSGEVAAAAREAMLNAARHAGGDVSVYVEGTPRSVDVYVRDRGPGFSLDDVPSDRMGVRESIVGRMRRAGGSASVARGAGGEGTEVRLHLDLEEERA</sequence>
<keyword evidence="4" id="KW-0812">Transmembrane</keyword>
<keyword evidence="3" id="KW-0902">Two-component regulatory system</keyword>
<dbReference type="EMBL" id="CP042305">
    <property type="protein sequence ID" value="QDZ16143.1"/>
    <property type="molecule type" value="Genomic_DNA"/>
</dbReference>
<evidence type="ECO:0000313" key="7">
    <source>
        <dbReference type="EMBL" id="QDZ16143.1"/>
    </source>
</evidence>
<feature type="transmembrane region" description="Helical" evidence="4">
    <location>
        <begin position="115"/>
        <end position="136"/>
    </location>
</feature>
<dbReference type="GO" id="GO:0000160">
    <property type="term" value="P:phosphorelay signal transduction system"/>
    <property type="evidence" value="ECO:0007669"/>
    <property type="project" value="UniProtKB-KW"/>
</dbReference>
<dbReference type="SUPFAM" id="SSF55874">
    <property type="entry name" value="ATPase domain of HSP90 chaperone/DNA topoisomerase II/histidine kinase"/>
    <property type="match status" value="1"/>
</dbReference>
<feature type="domain" description="Phage shock protein PspC N-terminal" evidence="6">
    <location>
        <begin position="13"/>
        <end position="66"/>
    </location>
</feature>
<dbReference type="Pfam" id="PF04024">
    <property type="entry name" value="PspC"/>
    <property type="match status" value="1"/>
</dbReference>